<accession>A0ABP7ADB0</accession>
<feature type="domain" description="Peptidase S9 prolyl oligopeptidase catalytic" evidence="2">
    <location>
        <begin position="216"/>
        <end position="270"/>
    </location>
</feature>
<comment type="similarity">
    <text evidence="1">Belongs to the AB hydrolase superfamily.</text>
</comment>
<dbReference type="InterPro" id="IPR001375">
    <property type="entry name" value="Peptidase_S9_cat"/>
</dbReference>
<dbReference type="PANTHER" id="PTHR22946:SF12">
    <property type="entry name" value="CONIDIAL PIGMENT BIOSYNTHESIS PROTEIN AYG1 (AFU_ORTHOLOGUE AFUA_2G17550)"/>
    <property type="match status" value="1"/>
</dbReference>
<sequence length="407" mass="43918">MTDPLSTPFRAPFASDDGFDFDVRLALGHSVHGGAEPGEVLAAVAEVAAGDHAKWFDAWLGLGERLLAQGDAAAAAGHRVTAAARLLRAANYLGFAVSAAAALDRPETLTGTFGRHRRAWTAFLAQSDLTIDEVPIAYDEAGLTGMLFTPEAPGPHRTLVLNNGSDEAVSRLWTDLGRPALARGWAVFVYDGPGQQSQLFEHGVPFRPDWEAVLTPVVDALRAHPDVDASRLAVWGVSQSGFWVPRALTAEHRFAAAVADPGVVDVSASWVRRMPAELLDLIRDGQDDTFDRIMDETMSHDPETAAMLRFRARPYGADARLSVAYRAVLDYRLTAEQAAKIDTPLLITDPEGEQFWPGQSATLAEWTHPHSTLASFRAADGAALHCQPMARAQTAEVGLDWLEDVVG</sequence>
<dbReference type="SUPFAM" id="SSF53474">
    <property type="entry name" value="alpha/beta-Hydrolases"/>
    <property type="match status" value="1"/>
</dbReference>
<keyword evidence="3" id="KW-0378">Hydrolase</keyword>
<proteinExistence type="inferred from homology"/>
<dbReference type="Gene3D" id="1.20.1440.110">
    <property type="entry name" value="acylaminoacyl peptidase"/>
    <property type="match status" value="1"/>
</dbReference>
<name>A0ABP7ADB0_9MICO</name>
<dbReference type="InterPro" id="IPR029058">
    <property type="entry name" value="AB_hydrolase_fold"/>
</dbReference>
<dbReference type="Pfam" id="PF00326">
    <property type="entry name" value="Peptidase_S9"/>
    <property type="match status" value="1"/>
</dbReference>
<keyword evidence="4" id="KW-1185">Reference proteome</keyword>
<reference evidence="4" key="1">
    <citation type="journal article" date="2019" name="Int. J. Syst. Evol. Microbiol.">
        <title>The Global Catalogue of Microorganisms (GCM) 10K type strain sequencing project: providing services to taxonomists for standard genome sequencing and annotation.</title>
        <authorList>
            <consortium name="The Broad Institute Genomics Platform"/>
            <consortium name="The Broad Institute Genome Sequencing Center for Infectious Disease"/>
            <person name="Wu L."/>
            <person name="Ma J."/>
        </authorList>
    </citation>
    <scope>NUCLEOTIDE SEQUENCE [LARGE SCALE GENOMIC DNA]</scope>
    <source>
        <strain evidence="4">JCM 16544</strain>
    </source>
</reference>
<dbReference type="GO" id="GO:0016787">
    <property type="term" value="F:hydrolase activity"/>
    <property type="evidence" value="ECO:0007669"/>
    <property type="project" value="UniProtKB-KW"/>
</dbReference>
<comment type="caution">
    <text evidence="3">The sequence shown here is derived from an EMBL/GenBank/DDBJ whole genome shotgun (WGS) entry which is preliminary data.</text>
</comment>
<organism evidence="3 4">
    <name type="scientific">Microbacterium awajiense</name>
    <dbReference type="NCBI Taxonomy" id="415214"/>
    <lineage>
        <taxon>Bacteria</taxon>
        <taxon>Bacillati</taxon>
        <taxon>Actinomycetota</taxon>
        <taxon>Actinomycetes</taxon>
        <taxon>Micrococcales</taxon>
        <taxon>Microbacteriaceae</taxon>
        <taxon>Microbacterium</taxon>
    </lineage>
</organism>
<evidence type="ECO:0000313" key="3">
    <source>
        <dbReference type="EMBL" id="GAA3629492.1"/>
    </source>
</evidence>
<dbReference type="InterPro" id="IPR050261">
    <property type="entry name" value="FrsA_esterase"/>
</dbReference>
<gene>
    <name evidence="3" type="ORF">GCM10022200_10190</name>
</gene>
<dbReference type="PANTHER" id="PTHR22946">
    <property type="entry name" value="DIENELACTONE HYDROLASE DOMAIN-CONTAINING PROTEIN-RELATED"/>
    <property type="match status" value="1"/>
</dbReference>
<dbReference type="Gene3D" id="3.40.50.1820">
    <property type="entry name" value="alpha/beta hydrolase"/>
    <property type="match status" value="1"/>
</dbReference>
<protein>
    <submittedName>
        <fullName evidence="3">Alpha/beta fold hydrolase</fullName>
    </submittedName>
</protein>
<evidence type="ECO:0000313" key="4">
    <source>
        <dbReference type="Proteomes" id="UP001501697"/>
    </source>
</evidence>
<evidence type="ECO:0000256" key="1">
    <source>
        <dbReference type="ARBA" id="ARBA00008645"/>
    </source>
</evidence>
<dbReference type="EMBL" id="BAAAYU010000001">
    <property type="protein sequence ID" value="GAA3629492.1"/>
    <property type="molecule type" value="Genomic_DNA"/>
</dbReference>
<dbReference type="Proteomes" id="UP001501697">
    <property type="component" value="Unassembled WGS sequence"/>
</dbReference>
<evidence type="ECO:0000259" key="2">
    <source>
        <dbReference type="Pfam" id="PF00326"/>
    </source>
</evidence>
<dbReference type="RefSeq" id="WP_344736816.1">
    <property type="nucleotide sequence ID" value="NZ_BAAAYU010000001.1"/>
</dbReference>